<organism evidence="1 2">
    <name type="scientific">Trifolium medium</name>
    <dbReference type="NCBI Taxonomy" id="97028"/>
    <lineage>
        <taxon>Eukaryota</taxon>
        <taxon>Viridiplantae</taxon>
        <taxon>Streptophyta</taxon>
        <taxon>Embryophyta</taxon>
        <taxon>Tracheophyta</taxon>
        <taxon>Spermatophyta</taxon>
        <taxon>Magnoliopsida</taxon>
        <taxon>eudicotyledons</taxon>
        <taxon>Gunneridae</taxon>
        <taxon>Pentapetalae</taxon>
        <taxon>rosids</taxon>
        <taxon>fabids</taxon>
        <taxon>Fabales</taxon>
        <taxon>Fabaceae</taxon>
        <taxon>Papilionoideae</taxon>
        <taxon>50 kb inversion clade</taxon>
        <taxon>NPAAA clade</taxon>
        <taxon>Hologalegina</taxon>
        <taxon>IRL clade</taxon>
        <taxon>Trifolieae</taxon>
        <taxon>Trifolium</taxon>
    </lineage>
</organism>
<keyword evidence="2" id="KW-1185">Reference proteome</keyword>
<protein>
    <submittedName>
        <fullName evidence="1">DUF4283 domain protein</fullName>
    </submittedName>
</protein>
<dbReference type="AlphaFoldDB" id="A0A392SAT0"/>
<feature type="non-terminal residue" evidence="1">
    <location>
        <position position="109"/>
    </location>
</feature>
<evidence type="ECO:0000313" key="2">
    <source>
        <dbReference type="Proteomes" id="UP000265520"/>
    </source>
</evidence>
<feature type="non-terminal residue" evidence="1">
    <location>
        <position position="1"/>
    </location>
</feature>
<name>A0A392SAT0_9FABA</name>
<proteinExistence type="predicted"/>
<sequence length="109" mass="11783">IQAKEGEAEAEGVKVGEVLVRLEAQKAAVGNAGVTDKEFNENINRDAQFTEKEVGPSASVYIRKYKPTTEDVKWAQNGVVVTVINGEVIPVVQDRIADAGFKDLAIIPM</sequence>
<dbReference type="EMBL" id="LXQA010342337">
    <property type="protein sequence ID" value="MCI45304.1"/>
    <property type="molecule type" value="Genomic_DNA"/>
</dbReference>
<accession>A0A392SAT0</accession>
<comment type="caution">
    <text evidence="1">The sequence shown here is derived from an EMBL/GenBank/DDBJ whole genome shotgun (WGS) entry which is preliminary data.</text>
</comment>
<evidence type="ECO:0000313" key="1">
    <source>
        <dbReference type="EMBL" id="MCI45304.1"/>
    </source>
</evidence>
<dbReference type="Proteomes" id="UP000265520">
    <property type="component" value="Unassembled WGS sequence"/>
</dbReference>
<reference evidence="1 2" key="1">
    <citation type="journal article" date="2018" name="Front. Plant Sci.">
        <title>Red Clover (Trifolium pratense) and Zigzag Clover (T. medium) - A Picture of Genomic Similarities and Differences.</title>
        <authorList>
            <person name="Dluhosova J."/>
            <person name="Istvanek J."/>
            <person name="Nedelnik J."/>
            <person name="Repkova J."/>
        </authorList>
    </citation>
    <scope>NUCLEOTIDE SEQUENCE [LARGE SCALE GENOMIC DNA]</scope>
    <source>
        <strain evidence="2">cv. 10/8</strain>
        <tissue evidence="1">Leaf</tissue>
    </source>
</reference>